<feature type="binding site" evidence="9">
    <location>
        <position position="167"/>
    </location>
    <ligand>
        <name>substrate</name>
    </ligand>
</feature>
<comment type="pathway">
    <text evidence="1 9">Amino-acid biosynthesis; L-lysine biosynthesis via DAP pathway; DL-2,6-diaminopimelate from LL-2,6-diaminopimelate: step 1/1.</text>
</comment>
<comment type="catalytic activity">
    <reaction evidence="8 9">
        <text>(2S,6S)-2,6-diaminopimelate = meso-2,6-diaminopimelate</text>
        <dbReference type="Rhea" id="RHEA:15393"/>
        <dbReference type="ChEBI" id="CHEBI:57609"/>
        <dbReference type="ChEBI" id="CHEBI:57791"/>
        <dbReference type="EC" id="5.1.1.7"/>
    </reaction>
</comment>
<dbReference type="AlphaFoldDB" id="A0A4D6Y9S0"/>
<keyword evidence="5 9" id="KW-0028">Amino-acid biosynthesis</keyword>
<evidence type="ECO:0000256" key="4">
    <source>
        <dbReference type="ARBA" id="ARBA00022490"/>
    </source>
</evidence>
<sequence length="284" mass="31911">MNLHYKNKKKINFSKMHGLGNDFMVINCIKENFILSSFIIKKLSNRYTGIGFDQLLLVEKSKNSLFDFNYRIFNANGNEVEQCGNGARCFGLFLLLKGLTKKNKISVSTKKSHLIIEFLSKNMIKVNMNQPDFNLYDSFSSKNILHENFSIKIFNENLICSLVSMGNPHCIIKVQCIKHAPVNILGKRIGKNSIFPKGINVSFMEIINKKNIKLRVYERDVGETQACGSAACAAVAIGIAQKLLSNVVEVELLGGKLIIIWEGFGTPLYMIGPAKHVYDGCVYI</sequence>
<evidence type="ECO:0000256" key="3">
    <source>
        <dbReference type="ARBA" id="ARBA00013080"/>
    </source>
</evidence>
<dbReference type="EC" id="5.1.1.7" evidence="3 9"/>
<comment type="similarity">
    <text evidence="2 9">Belongs to the diaminopimelate epimerase family.</text>
</comment>
<accession>A0A4D6Y9S0</accession>
<feature type="binding site" evidence="9">
    <location>
        <position position="200"/>
    </location>
    <ligand>
        <name>substrate</name>
    </ligand>
</feature>
<evidence type="ECO:0000256" key="1">
    <source>
        <dbReference type="ARBA" id="ARBA00005196"/>
    </source>
</evidence>
<evidence type="ECO:0000313" key="11">
    <source>
        <dbReference type="EMBL" id="QCI23011.1"/>
    </source>
</evidence>
<proteinExistence type="inferred from homology"/>
<feature type="binding site" evidence="9">
    <location>
        <begin position="228"/>
        <end position="229"/>
    </location>
    <ligand>
        <name>substrate</name>
    </ligand>
</feature>
<dbReference type="GO" id="GO:0005829">
    <property type="term" value="C:cytosol"/>
    <property type="evidence" value="ECO:0007669"/>
    <property type="project" value="TreeGrafter"/>
</dbReference>
<evidence type="ECO:0000256" key="2">
    <source>
        <dbReference type="ARBA" id="ARBA00010219"/>
    </source>
</evidence>
<comment type="subunit">
    <text evidence="9">Homodimer.</text>
</comment>
<feature type="active site" evidence="10">
    <location>
        <position position="83"/>
    </location>
</feature>
<evidence type="ECO:0000256" key="10">
    <source>
        <dbReference type="PROSITE-ProRule" id="PRU10125"/>
    </source>
</evidence>
<feature type="site" description="Could be important to modulate the pK values of the two catalytic cysteine residues" evidence="9">
    <location>
        <position position="218"/>
    </location>
</feature>
<dbReference type="Gene3D" id="3.10.310.10">
    <property type="entry name" value="Diaminopimelate Epimerase, Chain A, domain 1"/>
    <property type="match status" value="2"/>
</dbReference>
<keyword evidence="4 9" id="KW-0963">Cytoplasm</keyword>
<keyword evidence="6 9" id="KW-0457">Lysine biosynthesis</keyword>
<evidence type="ECO:0000256" key="8">
    <source>
        <dbReference type="ARBA" id="ARBA00051712"/>
    </source>
</evidence>
<dbReference type="PROSITE" id="PS01326">
    <property type="entry name" value="DAP_EPIMERASE"/>
    <property type="match status" value="1"/>
</dbReference>
<feature type="binding site" evidence="9">
    <location>
        <position position="74"/>
    </location>
    <ligand>
        <name>substrate</name>
    </ligand>
</feature>
<dbReference type="RefSeq" id="WP_158355382.1">
    <property type="nucleotide sequence ID" value="NZ_CP034867.1"/>
</dbReference>
<dbReference type="PANTHER" id="PTHR31689:SF0">
    <property type="entry name" value="DIAMINOPIMELATE EPIMERASE"/>
    <property type="match status" value="1"/>
</dbReference>
<feature type="binding site" evidence="9">
    <location>
        <position position="21"/>
    </location>
    <ligand>
        <name>substrate</name>
    </ligand>
</feature>
<dbReference type="GO" id="GO:0009089">
    <property type="term" value="P:lysine biosynthetic process via diaminopimelate"/>
    <property type="evidence" value="ECO:0007669"/>
    <property type="project" value="UniProtKB-UniRule"/>
</dbReference>
<organism evidence="11 12">
    <name type="scientific">Buchnera aphidicola</name>
    <name type="common">Macrosiphum gaurae</name>
    <dbReference type="NCBI Taxonomy" id="2315801"/>
    <lineage>
        <taxon>Bacteria</taxon>
        <taxon>Pseudomonadati</taxon>
        <taxon>Pseudomonadota</taxon>
        <taxon>Gammaproteobacteria</taxon>
        <taxon>Enterobacterales</taxon>
        <taxon>Erwiniaceae</taxon>
        <taxon>Buchnera</taxon>
    </lineage>
</organism>
<dbReference type="FunFam" id="3.10.310.10:FF:000001">
    <property type="entry name" value="Diaminopimelate epimerase"/>
    <property type="match status" value="1"/>
</dbReference>
<feature type="binding site" evidence="9">
    <location>
        <begin position="84"/>
        <end position="85"/>
    </location>
    <ligand>
        <name>substrate</name>
    </ligand>
</feature>
<feature type="site" description="Could be important to modulate the pK values of the two catalytic cysteine residues" evidence="9">
    <location>
        <position position="169"/>
    </location>
</feature>
<dbReference type="HAMAP" id="MF_00197">
    <property type="entry name" value="DAP_epimerase"/>
    <property type="match status" value="1"/>
</dbReference>
<reference evidence="11 12" key="1">
    <citation type="submission" date="2018-12" db="EMBL/GenBank/DDBJ databases">
        <authorList>
            <person name="Chong R.A."/>
        </authorList>
    </citation>
    <scope>NUCLEOTIDE SEQUENCE [LARGE SCALE GENOMIC DNA]</scope>
    <source>
        <strain evidence="11 12">Mga</strain>
    </source>
</reference>
<feature type="active site" description="Proton acceptor" evidence="9">
    <location>
        <position position="227"/>
    </location>
</feature>
<dbReference type="Pfam" id="PF01678">
    <property type="entry name" value="DAP_epimerase"/>
    <property type="match status" value="2"/>
</dbReference>
<dbReference type="NCBIfam" id="TIGR00652">
    <property type="entry name" value="DapF"/>
    <property type="match status" value="1"/>
</dbReference>
<dbReference type="UniPathway" id="UPA00034">
    <property type="reaction ID" value="UER00025"/>
</dbReference>
<dbReference type="InterPro" id="IPR018510">
    <property type="entry name" value="DAP_epimerase_AS"/>
</dbReference>
<evidence type="ECO:0000256" key="7">
    <source>
        <dbReference type="ARBA" id="ARBA00023235"/>
    </source>
</evidence>
<dbReference type="OrthoDB" id="9805408at2"/>
<dbReference type="EMBL" id="CP034867">
    <property type="protein sequence ID" value="QCI23011.1"/>
    <property type="molecule type" value="Genomic_DNA"/>
</dbReference>
<evidence type="ECO:0000256" key="6">
    <source>
        <dbReference type="ARBA" id="ARBA00023154"/>
    </source>
</evidence>
<evidence type="ECO:0000313" key="12">
    <source>
        <dbReference type="Proteomes" id="UP000298716"/>
    </source>
</evidence>
<keyword evidence="7 9" id="KW-0413">Isomerase</keyword>
<feature type="binding site" evidence="9">
    <location>
        <begin position="218"/>
        <end position="219"/>
    </location>
    <ligand>
        <name>substrate</name>
    </ligand>
</feature>
<gene>
    <name evidence="9" type="primary">dapF</name>
    <name evidence="11" type="ORF">D9V72_03000</name>
</gene>
<comment type="function">
    <text evidence="9">Catalyzes the stereoinversion of LL-2,6-diaminopimelate (L,L-DAP) to meso-diaminopimelate (meso-DAP), a precursor of L-lysine and an essential component of the bacterial peptidoglycan.</text>
</comment>
<dbReference type="SUPFAM" id="SSF54506">
    <property type="entry name" value="Diaminopimelate epimerase-like"/>
    <property type="match status" value="2"/>
</dbReference>
<dbReference type="GO" id="GO:0008837">
    <property type="term" value="F:diaminopimelate epimerase activity"/>
    <property type="evidence" value="ECO:0007669"/>
    <property type="project" value="UniProtKB-UniRule"/>
</dbReference>
<dbReference type="InterPro" id="IPR001653">
    <property type="entry name" value="DAP_epimerase_DapF"/>
</dbReference>
<evidence type="ECO:0000256" key="9">
    <source>
        <dbReference type="HAMAP-Rule" id="MF_00197"/>
    </source>
</evidence>
<feature type="active site" description="Proton donor" evidence="9">
    <location>
        <position position="83"/>
    </location>
</feature>
<feature type="binding site" evidence="9">
    <location>
        <position position="54"/>
    </location>
    <ligand>
        <name>substrate</name>
    </ligand>
</feature>
<feature type="site" description="Important for dimerization" evidence="9">
    <location>
        <position position="278"/>
    </location>
</feature>
<protein>
    <recommendedName>
        <fullName evidence="3 9">Diaminopimelate epimerase</fullName>
        <shortName evidence="9">DAP epimerase</shortName>
        <ecNumber evidence="3 9">5.1.1.7</ecNumber>
    </recommendedName>
    <alternativeName>
        <fullName evidence="9">PLP-independent amino acid racemase</fullName>
    </alternativeName>
</protein>
<comment type="subcellular location">
    <subcellularLocation>
        <location evidence="9">Cytoplasm</location>
    </subcellularLocation>
</comment>
<reference evidence="11 12" key="2">
    <citation type="submission" date="2019-05" db="EMBL/GenBank/DDBJ databases">
        <title>Genome evolution of the obligate endosymbiont Buchnera aphidicola.</title>
        <authorList>
            <person name="Moran N.A."/>
        </authorList>
    </citation>
    <scope>NUCLEOTIDE SEQUENCE [LARGE SCALE GENOMIC DNA]</scope>
    <source>
        <strain evidence="11 12">Mga</strain>
    </source>
</reference>
<name>A0A4D6Y9S0_9GAMM</name>
<dbReference type="PANTHER" id="PTHR31689">
    <property type="entry name" value="DIAMINOPIMELATE EPIMERASE, CHLOROPLASTIC"/>
    <property type="match status" value="1"/>
</dbReference>
<evidence type="ECO:0000256" key="5">
    <source>
        <dbReference type="ARBA" id="ARBA00022605"/>
    </source>
</evidence>
<dbReference type="Proteomes" id="UP000298716">
    <property type="component" value="Chromosome"/>
</dbReference>